<protein>
    <recommendedName>
        <fullName evidence="2">Methyltransferase type 11 domain-containing protein</fullName>
    </recommendedName>
</protein>
<evidence type="ECO:0000313" key="3">
    <source>
        <dbReference type="EMBL" id="OWV32563.1"/>
    </source>
</evidence>
<dbReference type="AlphaFoldDB" id="A0A219B353"/>
<comment type="caution">
    <text evidence="3">The sequence shown here is derived from an EMBL/GenBank/DDBJ whole genome shotgun (WGS) entry which is preliminary data.</text>
</comment>
<dbReference type="InterPro" id="IPR029063">
    <property type="entry name" value="SAM-dependent_MTases_sf"/>
</dbReference>
<dbReference type="EMBL" id="NFZT01000001">
    <property type="protein sequence ID" value="OWV32563.1"/>
    <property type="molecule type" value="Genomic_DNA"/>
</dbReference>
<accession>A0A219B353</accession>
<dbReference type="Gene3D" id="3.40.50.150">
    <property type="entry name" value="Vaccinia Virus protein VP39"/>
    <property type="match status" value="1"/>
</dbReference>
<feature type="domain" description="Methyltransferase type 11" evidence="2">
    <location>
        <begin position="83"/>
        <end position="129"/>
    </location>
</feature>
<reference evidence="4" key="1">
    <citation type="submission" date="2017-05" db="EMBL/GenBank/DDBJ databases">
        <authorList>
            <person name="Lin X."/>
        </authorList>
    </citation>
    <scope>NUCLEOTIDE SEQUENCE [LARGE SCALE GENOMIC DNA]</scope>
    <source>
        <strain evidence="4">JLT2012</strain>
    </source>
</reference>
<dbReference type="Proteomes" id="UP000198462">
    <property type="component" value="Unassembled WGS sequence"/>
</dbReference>
<evidence type="ECO:0000256" key="1">
    <source>
        <dbReference type="SAM" id="MobiDB-lite"/>
    </source>
</evidence>
<dbReference type="SUPFAM" id="SSF53335">
    <property type="entry name" value="S-adenosyl-L-methionine-dependent methyltransferases"/>
    <property type="match status" value="1"/>
</dbReference>
<dbReference type="Pfam" id="PF08241">
    <property type="entry name" value="Methyltransf_11"/>
    <property type="match status" value="1"/>
</dbReference>
<keyword evidence="4" id="KW-1185">Reference proteome</keyword>
<dbReference type="OrthoDB" id="9800231at2"/>
<feature type="region of interest" description="Disordered" evidence="1">
    <location>
        <begin position="217"/>
        <end position="251"/>
    </location>
</feature>
<sequence length="251" mass="27394">MTLAAEFRQYYESRHGRRTARSLAFAIAPLVRQEPHVRLLALGYPRPLLTGLRPDRFERVAMLTTEGAPVQYWPRHAERNCAAAGHADDLPFSGAMFDQILVVHTLEHGDARAILAEVGRVLAPAGDLILIVPNRAGLWTHFESTPFGRGHPYGRGELTRLLADGGFAPETWRTVLSAPPLRGFRWLERPLAALLPRMGGVHCVLARKQGGPAAAAISAQPVRARRPALAPTSPVGARAMSSRRPPGSPLR</sequence>
<name>A0A219B353_9SPHN</name>
<evidence type="ECO:0000259" key="2">
    <source>
        <dbReference type="Pfam" id="PF08241"/>
    </source>
</evidence>
<gene>
    <name evidence="3" type="ORF">B5C34_03265</name>
</gene>
<evidence type="ECO:0000313" key="4">
    <source>
        <dbReference type="Proteomes" id="UP000198462"/>
    </source>
</evidence>
<dbReference type="RefSeq" id="WP_088711359.1">
    <property type="nucleotide sequence ID" value="NZ_NFZT01000001.1"/>
</dbReference>
<dbReference type="InterPro" id="IPR013216">
    <property type="entry name" value="Methyltransf_11"/>
</dbReference>
<proteinExistence type="predicted"/>
<organism evidence="3 4">
    <name type="scientific">Pacificimonas flava</name>
    <dbReference type="NCBI Taxonomy" id="1234595"/>
    <lineage>
        <taxon>Bacteria</taxon>
        <taxon>Pseudomonadati</taxon>
        <taxon>Pseudomonadota</taxon>
        <taxon>Alphaproteobacteria</taxon>
        <taxon>Sphingomonadales</taxon>
        <taxon>Sphingosinicellaceae</taxon>
        <taxon>Pacificimonas</taxon>
    </lineage>
</organism>
<dbReference type="GO" id="GO:0008757">
    <property type="term" value="F:S-adenosylmethionine-dependent methyltransferase activity"/>
    <property type="evidence" value="ECO:0007669"/>
    <property type="project" value="InterPro"/>
</dbReference>